<dbReference type="CDD" id="cd23766">
    <property type="entry name" value="IQCG"/>
    <property type="match status" value="1"/>
</dbReference>
<dbReference type="GO" id="GO:0031514">
    <property type="term" value="C:motile cilium"/>
    <property type="evidence" value="ECO:0007669"/>
    <property type="project" value="TreeGrafter"/>
</dbReference>
<dbReference type="InterPro" id="IPR000048">
    <property type="entry name" value="IQ_motif_EF-hand-BS"/>
</dbReference>
<dbReference type="EMBL" id="CADEBC010000525">
    <property type="protein sequence ID" value="CAB3246318.1"/>
    <property type="molecule type" value="Genomic_DNA"/>
</dbReference>
<keyword evidence="7" id="KW-0206">Cytoskeleton</keyword>
<dbReference type="EMBL" id="CADEBD010000344">
    <property type="protein sequence ID" value="CAB3248707.1"/>
    <property type="molecule type" value="Genomic_DNA"/>
</dbReference>
<evidence type="ECO:0000256" key="4">
    <source>
        <dbReference type="ARBA" id="ARBA00022490"/>
    </source>
</evidence>
<evidence type="ECO:0000256" key="5">
    <source>
        <dbReference type="ARBA" id="ARBA00022846"/>
    </source>
</evidence>
<evidence type="ECO:0000313" key="12">
    <source>
        <dbReference type="Proteomes" id="UP000494106"/>
    </source>
</evidence>
<dbReference type="PANTHER" id="PTHR14871:SF1">
    <property type="entry name" value="DYNEIN REGULATORY COMPLEX PROTEIN 9"/>
    <property type="match status" value="1"/>
</dbReference>
<proteinExistence type="inferred from homology"/>
<accession>A0A8S1AP46</accession>
<dbReference type="PANTHER" id="PTHR14871">
    <property type="entry name" value="DYNEIN REGULATORY COMPLEX PROTEIN 9"/>
    <property type="match status" value="1"/>
</dbReference>
<evidence type="ECO:0000256" key="8">
    <source>
        <dbReference type="ARBA" id="ARBA00023273"/>
    </source>
</evidence>
<dbReference type="OrthoDB" id="10254713at2759"/>
<evidence type="ECO:0000313" key="11">
    <source>
        <dbReference type="EMBL" id="CAB3248707.1"/>
    </source>
</evidence>
<dbReference type="GO" id="GO:0044782">
    <property type="term" value="P:cilium organization"/>
    <property type="evidence" value="ECO:0007669"/>
    <property type="project" value="TreeGrafter"/>
</dbReference>
<organism evidence="11 13">
    <name type="scientific">Arctia plantaginis</name>
    <name type="common">Wood tiger moth</name>
    <name type="synonym">Phalaena plantaginis</name>
    <dbReference type="NCBI Taxonomy" id="874455"/>
    <lineage>
        <taxon>Eukaryota</taxon>
        <taxon>Metazoa</taxon>
        <taxon>Ecdysozoa</taxon>
        <taxon>Arthropoda</taxon>
        <taxon>Hexapoda</taxon>
        <taxon>Insecta</taxon>
        <taxon>Pterygota</taxon>
        <taxon>Neoptera</taxon>
        <taxon>Endopterygota</taxon>
        <taxon>Lepidoptera</taxon>
        <taxon>Glossata</taxon>
        <taxon>Ditrysia</taxon>
        <taxon>Noctuoidea</taxon>
        <taxon>Erebidae</taxon>
        <taxon>Arctiinae</taxon>
        <taxon>Arctia</taxon>
    </lineage>
</organism>
<dbReference type="GO" id="GO:0005737">
    <property type="term" value="C:cytoplasm"/>
    <property type="evidence" value="ECO:0007669"/>
    <property type="project" value="TreeGrafter"/>
</dbReference>
<evidence type="ECO:0000256" key="1">
    <source>
        <dbReference type="ARBA" id="ARBA00004611"/>
    </source>
</evidence>
<evidence type="ECO:0000313" key="10">
    <source>
        <dbReference type="EMBL" id="CAB3246318.1"/>
    </source>
</evidence>
<comment type="caution">
    <text evidence="11">The sequence shown here is derived from an EMBL/GenBank/DDBJ whole genome shotgun (WGS) entry which is preliminary data.</text>
</comment>
<dbReference type="Pfam" id="PF00612">
    <property type="entry name" value="IQ"/>
    <property type="match status" value="1"/>
</dbReference>
<sequence length="90" mass="10937">MESIDLKIQLMKNDYNSQTVTRTEMEELYEKHEIEMRDWVKFTTDREIERLYRLKMNTAAIAVQAWWRGLLVRLELGPYKQSKKKGKKKK</sequence>
<keyword evidence="12" id="KW-1185">Reference proteome</keyword>
<evidence type="ECO:0000256" key="6">
    <source>
        <dbReference type="ARBA" id="ARBA00023069"/>
    </source>
</evidence>
<evidence type="ECO:0000256" key="7">
    <source>
        <dbReference type="ARBA" id="ARBA00023212"/>
    </source>
</evidence>
<evidence type="ECO:0000256" key="3">
    <source>
        <dbReference type="ARBA" id="ARBA00013738"/>
    </source>
</evidence>
<comment type="similarity">
    <text evidence="2">Belongs to the DRC9 family.</text>
</comment>
<comment type="subcellular location">
    <subcellularLocation>
        <location evidence="1">Cytoplasm</location>
        <location evidence="1">Cytoskeleton</location>
        <location evidence="1">Flagellum axoneme</location>
    </subcellularLocation>
</comment>
<evidence type="ECO:0000256" key="2">
    <source>
        <dbReference type="ARBA" id="ARBA00008222"/>
    </source>
</evidence>
<gene>
    <name evidence="10" type="ORF">APLA_LOCUS10824</name>
    <name evidence="11" type="ORF">APLA_LOCUS12488</name>
</gene>
<evidence type="ECO:0000313" key="13">
    <source>
        <dbReference type="Proteomes" id="UP000494256"/>
    </source>
</evidence>
<dbReference type="InterPro" id="IPR042618">
    <property type="entry name" value="IQCG"/>
</dbReference>
<keyword evidence="4" id="KW-0963">Cytoplasm</keyword>
<keyword evidence="5" id="KW-0282">Flagellum</keyword>
<keyword evidence="6" id="KW-0969">Cilium</keyword>
<dbReference type="AlphaFoldDB" id="A0A8S1AP46"/>
<dbReference type="Proteomes" id="UP000494106">
    <property type="component" value="Unassembled WGS sequence"/>
</dbReference>
<reference evidence="12 13" key="1">
    <citation type="submission" date="2020-04" db="EMBL/GenBank/DDBJ databases">
        <authorList>
            <person name="Wallbank WR R."/>
            <person name="Pardo Diaz C."/>
            <person name="Kozak K."/>
            <person name="Martin S."/>
            <person name="Jiggins C."/>
            <person name="Moest M."/>
            <person name="Warren A I."/>
            <person name="Byers J.R.P. K."/>
            <person name="Montejo-Kovacevich G."/>
            <person name="Yen C E."/>
        </authorList>
    </citation>
    <scope>NUCLEOTIDE SEQUENCE [LARGE SCALE GENOMIC DNA]</scope>
</reference>
<keyword evidence="8" id="KW-0966">Cell projection</keyword>
<protein>
    <recommendedName>
        <fullName evidence="3">Dynein regulatory complex protein 9</fullName>
    </recommendedName>
    <alternativeName>
        <fullName evidence="9">IQ domain-containing protein G</fullName>
    </alternativeName>
</protein>
<name>A0A8S1AP46_ARCPL</name>
<dbReference type="Proteomes" id="UP000494256">
    <property type="component" value="Unassembled WGS sequence"/>
</dbReference>
<dbReference type="PROSITE" id="PS50096">
    <property type="entry name" value="IQ"/>
    <property type="match status" value="1"/>
</dbReference>
<evidence type="ECO:0000256" key="9">
    <source>
        <dbReference type="ARBA" id="ARBA00032183"/>
    </source>
</evidence>